<sequence>MQVTYYQLLRQRRISLNLTIEDVSSQTRLDPNFIRAIEEHNLDVFSNDYSFVRYFIHAYCDAIGVNWVVIQPEVDQDIHNFARSKNQALTQAQKKIASSMHPASSSKKKRTKNKSIFKWLSYKISGSYRFSRIIAIGVFALVILVVFNGVSDMMASRQQAAYQAQTEKELAEKEKETTQLAKQFQQEKEKKAMKLEVEDASENIWRIYNLSETKDITFTITLPEESTVAIYMDDQLVSGSETEVYKDKYSDTITVTSDCVIVLEIGTYSENKVTVEGNEIEFNEDNWYLDTPADYTFNVEYNQSKQTDQEEDNSQEAEVEEE</sequence>
<feature type="transmembrane region" description="Helical" evidence="2">
    <location>
        <begin position="130"/>
        <end position="150"/>
    </location>
</feature>
<dbReference type="Gene3D" id="1.10.260.40">
    <property type="entry name" value="lambda repressor-like DNA-binding domains"/>
    <property type="match status" value="1"/>
</dbReference>
<protein>
    <recommendedName>
        <fullName evidence="5">Helix-turn-helix domain-containing protein</fullName>
    </recommendedName>
</protein>
<reference evidence="3 4" key="1">
    <citation type="submission" date="2019-08" db="EMBL/GenBank/DDBJ databases">
        <title>In-depth cultivation of the pig gut microbiome towards novel bacterial diversity and tailored functional studies.</title>
        <authorList>
            <person name="Wylensek D."/>
            <person name="Hitch T.C.A."/>
            <person name="Clavel T."/>
        </authorList>
    </citation>
    <scope>NUCLEOTIDE SEQUENCE [LARGE SCALE GENOMIC DNA]</scope>
    <source>
        <strain evidence="3 4">LKV-178-WT-2G</strain>
    </source>
</reference>
<dbReference type="Proteomes" id="UP000470082">
    <property type="component" value="Unassembled WGS sequence"/>
</dbReference>
<dbReference type="Pfam" id="PF13413">
    <property type="entry name" value="HTH_25"/>
    <property type="match status" value="1"/>
</dbReference>
<dbReference type="InterPro" id="IPR050400">
    <property type="entry name" value="Bact_Cytoskel_RodZ"/>
</dbReference>
<evidence type="ECO:0000256" key="1">
    <source>
        <dbReference type="SAM" id="Coils"/>
    </source>
</evidence>
<keyword evidence="2" id="KW-0472">Membrane</keyword>
<dbReference type="InterPro" id="IPR010982">
    <property type="entry name" value="Lambda_DNA-bd_dom_sf"/>
</dbReference>
<gene>
    <name evidence="3" type="ORF">FYJ50_04625</name>
</gene>
<keyword evidence="1" id="KW-0175">Coiled coil</keyword>
<evidence type="ECO:0008006" key="5">
    <source>
        <dbReference type="Google" id="ProtNLM"/>
    </source>
</evidence>
<proteinExistence type="predicted"/>
<organism evidence="3 4">
    <name type="scientific">Floccifex porci</name>
    <dbReference type="NCBI Taxonomy" id="2606629"/>
    <lineage>
        <taxon>Bacteria</taxon>
        <taxon>Bacillati</taxon>
        <taxon>Bacillota</taxon>
        <taxon>Erysipelotrichia</taxon>
        <taxon>Erysipelotrichales</taxon>
        <taxon>Erysipelotrichaceae</taxon>
        <taxon>Floccifex</taxon>
    </lineage>
</organism>
<dbReference type="AlphaFoldDB" id="A0A7X2N2Q2"/>
<evidence type="ECO:0000313" key="3">
    <source>
        <dbReference type="EMBL" id="MSS01393.1"/>
    </source>
</evidence>
<accession>A0A7X2N2Q2</accession>
<feature type="coiled-coil region" evidence="1">
    <location>
        <begin position="163"/>
        <end position="190"/>
    </location>
</feature>
<comment type="caution">
    <text evidence="3">The sequence shown here is derived from an EMBL/GenBank/DDBJ whole genome shotgun (WGS) entry which is preliminary data.</text>
</comment>
<keyword evidence="2" id="KW-1133">Transmembrane helix</keyword>
<dbReference type="PANTHER" id="PTHR34475">
    <property type="match status" value="1"/>
</dbReference>
<dbReference type="GO" id="GO:0003677">
    <property type="term" value="F:DNA binding"/>
    <property type="evidence" value="ECO:0007669"/>
    <property type="project" value="InterPro"/>
</dbReference>
<keyword evidence="4" id="KW-1185">Reference proteome</keyword>
<name>A0A7X2N2Q2_9FIRM</name>
<evidence type="ECO:0000313" key="4">
    <source>
        <dbReference type="Proteomes" id="UP000470082"/>
    </source>
</evidence>
<evidence type="ECO:0000256" key="2">
    <source>
        <dbReference type="SAM" id="Phobius"/>
    </source>
</evidence>
<dbReference type="EMBL" id="VUMM01000006">
    <property type="protein sequence ID" value="MSS01393.1"/>
    <property type="molecule type" value="Genomic_DNA"/>
</dbReference>
<keyword evidence="2" id="KW-0812">Transmembrane</keyword>
<dbReference type="PANTHER" id="PTHR34475:SF1">
    <property type="entry name" value="CYTOSKELETON PROTEIN RODZ"/>
    <property type="match status" value="1"/>
</dbReference>